<evidence type="ECO:0000256" key="2">
    <source>
        <dbReference type="ARBA" id="ARBA00009810"/>
    </source>
</evidence>
<dbReference type="Pfam" id="PF00593">
    <property type="entry name" value="TonB_dep_Rec_b-barrel"/>
    <property type="match status" value="1"/>
</dbReference>
<dbReference type="NCBIfam" id="TIGR01783">
    <property type="entry name" value="TonB-siderophor"/>
    <property type="match status" value="1"/>
</dbReference>
<keyword evidence="11 13" id="KW-0472">Membrane</keyword>
<dbReference type="GO" id="GO:0038023">
    <property type="term" value="F:signaling receptor activity"/>
    <property type="evidence" value="ECO:0007669"/>
    <property type="project" value="InterPro"/>
</dbReference>
<gene>
    <name evidence="18" type="ORF">OXH18_09390</name>
</gene>
<keyword evidence="12 13" id="KW-0998">Cell outer membrane</keyword>
<dbReference type="PANTHER" id="PTHR32552:SF68">
    <property type="entry name" value="FERRICHROME OUTER MEMBRANE TRANSPORTER_PHAGE RECEPTOR"/>
    <property type="match status" value="1"/>
</dbReference>
<accession>A0A9E8ZG50</accession>
<name>A0A9E8ZG50_9CYAN</name>
<protein>
    <submittedName>
        <fullName evidence="18">TonB-dependent siderophore receptor</fullName>
    </submittedName>
</protein>
<evidence type="ECO:0000259" key="17">
    <source>
        <dbReference type="Pfam" id="PF11741"/>
    </source>
</evidence>
<dbReference type="KEGG" id="tsin:OXH18_09390"/>
<keyword evidence="6 13" id="KW-0812">Transmembrane</keyword>
<evidence type="ECO:0000259" key="16">
    <source>
        <dbReference type="Pfam" id="PF07715"/>
    </source>
</evidence>
<dbReference type="InterPro" id="IPR000531">
    <property type="entry name" value="Beta-barrel_TonB"/>
</dbReference>
<dbReference type="InterPro" id="IPR012910">
    <property type="entry name" value="Plug_dom"/>
</dbReference>
<dbReference type="CDD" id="cd01347">
    <property type="entry name" value="ligand_gated_channel"/>
    <property type="match status" value="1"/>
</dbReference>
<proteinExistence type="inferred from homology"/>
<dbReference type="PANTHER" id="PTHR32552">
    <property type="entry name" value="FERRICHROME IRON RECEPTOR-RELATED"/>
    <property type="match status" value="1"/>
</dbReference>
<dbReference type="Pfam" id="PF11741">
    <property type="entry name" value="AMIN"/>
    <property type="match status" value="1"/>
</dbReference>
<dbReference type="InterPro" id="IPR010105">
    <property type="entry name" value="TonB_sidphr_rcpt"/>
</dbReference>
<dbReference type="InterPro" id="IPR021731">
    <property type="entry name" value="AMIN_dom"/>
</dbReference>
<evidence type="ECO:0000256" key="7">
    <source>
        <dbReference type="ARBA" id="ARBA00022729"/>
    </source>
</evidence>
<evidence type="ECO:0000256" key="5">
    <source>
        <dbReference type="ARBA" id="ARBA00022496"/>
    </source>
</evidence>
<dbReference type="InterPro" id="IPR036942">
    <property type="entry name" value="Beta-barrel_TonB_sf"/>
</dbReference>
<dbReference type="InterPro" id="IPR039426">
    <property type="entry name" value="TonB-dep_rcpt-like"/>
</dbReference>
<dbReference type="SUPFAM" id="SSF56935">
    <property type="entry name" value="Porins"/>
    <property type="match status" value="1"/>
</dbReference>
<keyword evidence="8" id="KW-0408">Iron</keyword>
<evidence type="ECO:0000256" key="10">
    <source>
        <dbReference type="ARBA" id="ARBA00023077"/>
    </source>
</evidence>
<keyword evidence="19" id="KW-1185">Reference proteome</keyword>
<evidence type="ECO:0000256" key="11">
    <source>
        <dbReference type="ARBA" id="ARBA00023136"/>
    </source>
</evidence>
<evidence type="ECO:0000256" key="14">
    <source>
        <dbReference type="RuleBase" id="RU003357"/>
    </source>
</evidence>
<dbReference type="FunFam" id="2.170.130.10:FF:000001">
    <property type="entry name" value="Catecholate siderophore TonB-dependent receptor"/>
    <property type="match status" value="1"/>
</dbReference>
<evidence type="ECO:0000256" key="9">
    <source>
        <dbReference type="ARBA" id="ARBA00023065"/>
    </source>
</evidence>
<evidence type="ECO:0000313" key="19">
    <source>
        <dbReference type="Proteomes" id="UP001163152"/>
    </source>
</evidence>
<feature type="domain" description="TonB-dependent receptor-like beta-barrel" evidence="15">
    <location>
        <begin position="396"/>
        <end position="827"/>
    </location>
</feature>
<dbReference type="Pfam" id="PF07715">
    <property type="entry name" value="Plug"/>
    <property type="match status" value="1"/>
</dbReference>
<dbReference type="EMBL" id="CP113797">
    <property type="protein sequence ID" value="WAL62181.1"/>
    <property type="molecule type" value="Genomic_DNA"/>
</dbReference>
<keyword evidence="9" id="KW-0406">Ion transport</keyword>
<organism evidence="18 19">
    <name type="scientific">Thermocoleostomius sinensis A174</name>
    <dbReference type="NCBI Taxonomy" id="2016057"/>
    <lineage>
        <taxon>Bacteria</taxon>
        <taxon>Bacillati</taxon>
        <taxon>Cyanobacteriota</taxon>
        <taxon>Cyanophyceae</taxon>
        <taxon>Oculatellales</taxon>
        <taxon>Oculatellaceae</taxon>
        <taxon>Thermocoleostomius</taxon>
    </lineage>
</organism>
<keyword evidence="7" id="KW-0732">Signal</keyword>
<keyword evidence="3 13" id="KW-0813">Transport</keyword>
<evidence type="ECO:0000256" key="6">
    <source>
        <dbReference type="ARBA" id="ARBA00022692"/>
    </source>
</evidence>
<dbReference type="GO" id="GO:0009279">
    <property type="term" value="C:cell outer membrane"/>
    <property type="evidence" value="ECO:0007669"/>
    <property type="project" value="UniProtKB-SubCell"/>
</dbReference>
<keyword evidence="4 13" id="KW-1134">Transmembrane beta strand</keyword>
<dbReference type="GO" id="GO:0015344">
    <property type="term" value="F:siderophore uptake transmembrane transporter activity"/>
    <property type="evidence" value="ECO:0007669"/>
    <property type="project" value="TreeGrafter"/>
</dbReference>
<evidence type="ECO:0000256" key="12">
    <source>
        <dbReference type="ARBA" id="ARBA00023237"/>
    </source>
</evidence>
<dbReference type="InterPro" id="IPR037066">
    <property type="entry name" value="Plug_dom_sf"/>
</dbReference>
<dbReference type="AlphaFoldDB" id="A0A9E8ZG50"/>
<evidence type="ECO:0000256" key="3">
    <source>
        <dbReference type="ARBA" id="ARBA00022448"/>
    </source>
</evidence>
<dbReference type="Gene3D" id="2.40.170.20">
    <property type="entry name" value="TonB-dependent receptor, beta-barrel domain"/>
    <property type="match status" value="1"/>
</dbReference>
<evidence type="ECO:0000259" key="15">
    <source>
        <dbReference type="Pfam" id="PF00593"/>
    </source>
</evidence>
<feature type="domain" description="AMIN" evidence="17">
    <location>
        <begin position="82"/>
        <end position="177"/>
    </location>
</feature>
<dbReference type="PROSITE" id="PS52016">
    <property type="entry name" value="TONB_DEPENDENT_REC_3"/>
    <property type="match status" value="1"/>
</dbReference>
<reference evidence="18" key="1">
    <citation type="submission" date="2022-12" db="EMBL/GenBank/DDBJ databases">
        <title>Polyphasic identification of a Novel Hot-Spring Cyanobacterium Ocullathermofonsia sinensis gen nov. sp. nov. and Genomic Insights on its Adaptations to the Thermal Habitat.</title>
        <authorList>
            <person name="Daroch M."/>
            <person name="Tang J."/>
            <person name="Jiang Y."/>
        </authorList>
    </citation>
    <scope>NUCLEOTIDE SEQUENCE</scope>
    <source>
        <strain evidence="18">PKUAC-SCTA174</strain>
    </source>
</reference>
<dbReference type="Gene3D" id="2.170.130.10">
    <property type="entry name" value="TonB-dependent receptor, plug domain"/>
    <property type="match status" value="1"/>
</dbReference>
<evidence type="ECO:0000256" key="8">
    <source>
        <dbReference type="ARBA" id="ARBA00023004"/>
    </source>
</evidence>
<dbReference type="Proteomes" id="UP001163152">
    <property type="component" value="Chromosome"/>
</dbReference>
<dbReference type="FunFam" id="2.40.170.20:FF:000005">
    <property type="entry name" value="TonB-dependent siderophore receptor"/>
    <property type="match status" value="1"/>
</dbReference>
<keyword evidence="10 14" id="KW-0798">TonB box</keyword>
<keyword evidence="18" id="KW-0675">Receptor</keyword>
<sequence length="860" mass="94218">MKRLIGWITETVCPLLVTWMMLLSATAIAAEHRSTELEESSTKEAATLFDLPLVGQGQEDLVPDSIPDLIPELDSSIVQITDIQLNVTPEGLTLRLQTTDELPPPTTTIVGNAAIADLDNATLNLPDRDEVSVASPVEGIALISVSPLPNNRVRIAITGTSAPPAVNLEVDSTGLQLSAIPGTETAEDATDGIQIIVTGDQAETDYFVPEASTATRTNTSILDTPASVQVIPSQILEDQQILRVDDALQNVSGVVGSLDPFGGSALTLRGFTADSFTAGPILRDGFRVYDNLGFQETANLEQIEVLRGPASVLYGQGAPGGIINLVTKQPLFEAFYDLQFQAGSFGLVRPSVDLSGPLTDDPSLRYRLNAAYQREEGFRNFDTDVERFFIAPVVSWDITDRTTLSLLVEYLDDQSPFDLGLVAIGDGVVDVPFDRITTEPDDRRHTRSLSVGYNLDHQFSDAWRLQNALRYVHQDYHVEVFLPFIIDDTTGTITRFPAERRYYSDDFSVQTSFTGNFTTGPIEHTLLAGVDLNWNRFDEAFTRVALANPSPLDIFNPTYGLVPRPNFDEVEPLVPFDTEYDRVGVFFQDQLSIGNHVILVGSLRYDSVNFRNTEEGTGQSNSAWSPRIGLIYQPLDTISLYASYAQSFTPNLVQGIDGDFLDPESAEGFEIGLKTELLSNRLLLTLAYFDITKQNVATVVDPLTGASAATGEQRSQGIELDVSGEILPGWNVIGFYAYTDARVTEDNVIPVGNRLFNAPYHSAGLWTTYQIQAGDFEGLGFGIGVNYVGDRAGDLANSFEVDDYFLTNAAIFYVRDRWRIGLNINNLFDVNYIRSVSNSRRNGIVPGSPLSIVGSISVQF</sequence>
<comment type="subcellular location">
    <subcellularLocation>
        <location evidence="1 13">Cell outer membrane</location>
        <topology evidence="1 13">Multi-pass membrane protein</topology>
    </subcellularLocation>
</comment>
<keyword evidence="5" id="KW-0410">Iron transport</keyword>
<evidence type="ECO:0000256" key="1">
    <source>
        <dbReference type="ARBA" id="ARBA00004571"/>
    </source>
</evidence>
<evidence type="ECO:0000313" key="18">
    <source>
        <dbReference type="EMBL" id="WAL62181.1"/>
    </source>
</evidence>
<evidence type="ECO:0000256" key="13">
    <source>
        <dbReference type="PROSITE-ProRule" id="PRU01360"/>
    </source>
</evidence>
<comment type="similarity">
    <text evidence="2 13 14">Belongs to the TonB-dependent receptor family.</text>
</comment>
<evidence type="ECO:0000256" key="4">
    <source>
        <dbReference type="ARBA" id="ARBA00022452"/>
    </source>
</evidence>
<dbReference type="RefSeq" id="WP_268612345.1">
    <property type="nucleotide sequence ID" value="NZ_CP113797.1"/>
</dbReference>
<feature type="domain" description="TonB-dependent receptor plug" evidence="16">
    <location>
        <begin position="222"/>
        <end position="322"/>
    </location>
</feature>
<dbReference type="GO" id="GO:0015891">
    <property type="term" value="P:siderophore transport"/>
    <property type="evidence" value="ECO:0007669"/>
    <property type="project" value="InterPro"/>
</dbReference>